<sequence length="158" mass="17142">MDARLNLFKIPGIGTFTQHLHGMNKAVTDAGIPETTQELVRLRVSQINGCGFCTDMHFKDAVAAGEDAVRLNMVAVWREATVFTPAERAALALAEGGTRIADNAPGVTDETWAAVVEHYDEKQQFALILLVSLMNTVNRMNAINRTPAGSYVAGQFAH</sequence>
<protein>
    <submittedName>
        <fullName evidence="2">Alkyl hydroperoxide reductase AhpD</fullName>
    </submittedName>
</protein>
<name>A0A9W6STX6_9ACTN</name>
<feature type="domain" description="Carboxymuconolactone decarboxylase-like" evidence="1">
    <location>
        <begin position="22"/>
        <end position="95"/>
    </location>
</feature>
<gene>
    <name evidence="2" type="ORF">Afil01_67010</name>
</gene>
<dbReference type="Proteomes" id="UP001165079">
    <property type="component" value="Unassembled WGS sequence"/>
</dbReference>
<accession>A0A9W6STX6</accession>
<comment type="caution">
    <text evidence="2">The sequence shown here is derived from an EMBL/GenBank/DDBJ whole genome shotgun (WGS) entry which is preliminary data.</text>
</comment>
<organism evidence="2 3">
    <name type="scientific">Actinorhabdospora filicis</name>
    <dbReference type="NCBI Taxonomy" id="1785913"/>
    <lineage>
        <taxon>Bacteria</taxon>
        <taxon>Bacillati</taxon>
        <taxon>Actinomycetota</taxon>
        <taxon>Actinomycetes</taxon>
        <taxon>Micromonosporales</taxon>
        <taxon>Micromonosporaceae</taxon>
        <taxon>Actinorhabdospora</taxon>
    </lineage>
</organism>
<dbReference type="SUPFAM" id="SSF69118">
    <property type="entry name" value="AhpD-like"/>
    <property type="match status" value="1"/>
</dbReference>
<dbReference type="Gene3D" id="1.20.1290.10">
    <property type="entry name" value="AhpD-like"/>
    <property type="match status" value="1"/>
</dbReference>
<dbReference type="NCBIfam" id="TIGR00778">
    <property type="entry name" value="ahpD_dom"/>
    <property type="match status" value="1"/>
</dbReference>
<proteinExistence type="predicted"/>
<dbReference type="InterPro" id="IPR029032">
    <property type="entry name" value="AhpD-like"/>
</dbReference>
<evidence type="ECO:0000313" key="3">
    <source>
        <dbReference type="Proteomes" id="UP001165079"/>
    </source>
</evidence>
<dbReference type="PANTHER" id="PTHR34846:SF7">
    <property type="entry name" value="BLL7811 PROTEIN"/>
    <property type="match status" value="1"/>
</dbReference>
<dbReference type="PANTHER" id="PTHR34846">
    <property type="entry name" value="4-CARBOXYMUCONOLACTONE DECARBOXYLASE FAMILY PROTEIN (AFU_ORTHOLOGUE AFUA_6G11590)"/>
    <property type="match status" value="1"/>
</dbReference>
<reference evidence="2" key="1">
    <citation type="submission" date="2023-03" db="EMBL/GenBank/DDBJ databases">
        <title>Actinorhabdospora filicis NBRC 111898.</title>
        <authorList>
            <person name="Ichikawa N."/>
            <person name="Sato H."/>
            <person name="Tonouchi N."/>
        </authorList>
    </citation>
    <scope>NUCLEOTIDE SEQUENCE</scope>
    <source>
        <strain evidence="2">NBRC 111898</strain>
    </source>
</reference>
<dbReference type="InterPro" id="IPR003779">
    <property type="entry name" value="CMD-like"/>
</dbReference>
<dbReference type="AlphaFoldDB" id="A0A9W6STX6"/>
<evidence type="ECO:0000313" key="2">
    <source>
        <dbReference type="EMBL" id="GLZ81894.1"/>
    </source>
</evidence>
<keyword evidence="3" id="KW-1185">Reference proteome</keyword>
<dbReference type="GO" id="GO:0051920">
    <property type="term" value="F:peroxiredoxin activity"/>
    <property type="evidence" value="ECO:0007669"/>
    <property type="project" value="InterPro"/>
</dbReference>
<dbReference type="RefSeq" id="WP_285667461.1">
    <property type="nucleotide sequence ID" value="NZ_BSTX01000008.1"/>
</dbReference>
<evidence type="ECO:0000259" key="1">
    <source>
        <dbReference type="Pfam" id="PF02627"/>
    </source>
</evidence>
<dbReference type="InterPro" id="IPR004675">
    <property type="entry name" value="AhpD_core"/>
</dbReference>
<dbReference type="EMBL" id="BSTX01000008">
    <property type="protein sequence ID" value="GLZ81894.1"/>
    <property type="molecule type" value="Genomic_DNA"/>
</dbReference>
<dbReference type="Pfam" id="PF02627">
    <property type="entry name" value="CMD"/>
    <property type="match status" value="1"/>
</dbReference>